<dbReference type="Proteomes" id="UP000241507">
    <property type="component" value="Chromosome"/>
</dbReference>
<dbReference type="OrthoDB" id="2703022at2"/>
<evidence type="ECO:0000313" key="3">
    <source>
        <dbReference type="Proteomes" id="UP000241507"/>
    </source>
</evidence>
<keyword evidence="3" id="KW-1185">Reference proteome</keyword>
<evidence type="ECO:0000313" key="2">
    <source>
        <dbReference type="EMBL" id="AVR43883.1"/>
    </source>
</evidence>
<proteinExistence type="predicted"/>
<dbReference type="AlphaFoldDB" id="A0A2R3Z0U6"/>
<accession>A0A2R3Z0U6</accession>
<dbReference type="InterPro" id="IPR037523">
    <property type="entry name" value="VOC_core"/>
</dbReference>
<dbReference type="PROSITE" id="PS51819">
    <property type="entry name" value="VOC"/>
    <property type="match status" value="1"/>
</dbReference>
<gene>
    <name evidence="2" type="ORF">C7S20_00550</name>
</gene>
<dbReference type="InterPro" id="IPR029068">
    <property type="entry name" value="Glyas_Bleomycin-R_OHBP_Dase"/>
</dbReference>
<dbReference type="Gene3D" id="3.10.180.10">
    <property type="entry name" value="2,3-Dihydroxybiphenyl 1,2-Dioxygenase, domain 1"/>
    <property type="match status" value="1"/>
</dbReference>
<organism evidence="2 3">
    <name type="scientific">Christiangramia fulva</name>
    <dbReference type="NCBI Taxonomy" id="2126553"/>
    <lineage>
        <taxon>Bacteria</taxon>
        <taxon>Pseudomonadati</taxon>
        <taxon>Bacteroidota</taxon>
        <taxon>Flavobacteriia</taxon>
        <taxon>Flavobacteriales</taxon>
        <taxon>Flavobacteriaceae</taxon>
        <taxon>Christiangramia</taxon>
    </lineage>
</organism>
<dbReference type="RefSeq" id="WP_107010669.1">
    <property type="nucleotide sequence ID" value="NZ_CP028136.1"/>
</dbReference>
<dbReference type="SUPFAM" id="SSF54593">
    <property type="entry name" value="Glyoxalase/Bleomycin resistance protein/Dihydroxybiphenyl dioxygenase"/>
    <property type="match status" value="1"/>
</dbReference>
<protein>
    <submittedName>
        <fullName evidence="2">Glyoxalase</fullName>
    </submittedName>
</protein>
<dbReference type="KEGG" id="grs:C7S20_00550"/>
<evidence type="ECO:0000259" key="1">
    <source>
        <dbReference type="PROSITE" id="PS51819"/>
    </source>
</evidence>
<sequence>MKISKLSIYSNKIKAQLKFYRDDLGFEILNYDEKSFEIKCGYSVLRFEYRENPTPYHIAFHIPDNQEKYALQWIENKTNALKNNNDKIIDFSNWQAKSVYFYDEDENIMEFISRNDFSKPKSALFSADSIVGIAEIGLATEDIPSNFEKMKQECKLEKFDGNFEHFCAVGEPSGLIITINKNKKDWFPTSDKAYSSAFELEFSHQSKNYLLKFSSNDRLNISQL</sequence>
<reference evidence="3" key="1">
    <citation type="submission" date="2018-03" db="EMBL/GenBank/DDBJ databases">
        <title>Gramella fulva sp. nov., isolated from a dry surface of tidal flat.</title>
        <authorList>
            <person name="Hwang S.H."/>
            <person name="Hwang W.M."/>
            <person name="Kang K."/>
            <person name="Ahn T.-Y."/>
        </authorList>
    </citation>
    <scope>NUCLEOTIDE SEQUENCE [LARGE SCALE GENOMIC DNA]</scope>
    <source>
        <strain evidence="3">SH35</strain>
    </source>
</reference>
<dbReference type="EMBL" id="CP028136">
    <property type="protein sequence ID" value="AVR43883.1"/>
    <property type="molecule type" value="Genomic_DNA"/>
</dbReference>
<name>A0A2R3Z0U6_9FLAO</name>
<feature type="domain" description="VOC" evidence="1">
    <location>
        <begin position="2"/>
        <end position="114"/>
    </location>
</feature>